<accession>A0A8H4AES1</accession>
<gene>
    <name evidence="2" type="ORF">F8M41_022630</name>
</gene>
<dbReference type="OrthoDB" id="2408226at2759"/>
<proteinExistence type="predicted"/>
<sequence length="112" mass="12959">MSKTNDCYQKLFEELEEDSNDTYMNRILNKIWPDGKALPEKIVYAIATCQTMLNPKNKIITMLDYIVKKLIAINLNKLKYDKPFSISSSEDKASEEDRDKSDNNNSENDNTV</sequence>
<evidence type="ECO:0000313" key="2">
    <source>
        <dbReference type="EMBL" id="KAF0486744.1"/>
    </source>
</evidence>
<feature type="region of interest" description="Disordered" evidence="1">
    <location>
        <begin position="86"/>
        <end position="112"/>
    </location>
</feature>
<protein>
    <submittedName>
        <fullName evidence="2">Uncharacterized protein</fullName>
    </submittedName>
</protein>
<comment type="caution">
    <text evidence="2">The sequence shown here is derived from an EMBL/GenBank/DDBJ whole genome shotgun (WGS) entry which is preliminary data.</text>
</comment>
<keyword evidence="3" id="KW-1185">Reference proteome</keyword>
<dbReference type="EMBL" id="WTPW01000708">
    <property type="protein sequence ID" value="KAF0486744.1"/>
    <property type="molecule type" value="Genomic_DNA"/>
</dbReference>
<evidence type="ECO:0000256" key="1">
    <source>
        <dbReference type="SAM" id="MobiDB-lite"/>
    </source>
</evidence>
<dbReference type="Proteomes" id="UP000439903">
    <property type="component" value="Unassembled WGS sequence"/>
</dbReference>
<organism evidence="2 3">
    <name type="scientific">Gigaspora margarita</name>
    <dbReference type="NCBI Taxonomy" id="4874"/>
    <lineage>
        <taxon>Eukaryota</taxon>
        <taxon>Fungi</taxon>
        <taxon>Fungi incertae sedis</taxon>
        <taxon>Mucoromycota</taxon>
        <taxon>Glomeromycotina</taxon>
        <taxon>Glomeromycetes</taxon>
        <taxon>Diversisporales</taxon>
        <taxon>Gigasporaceae</taxon>
        <taxon>Gigaspora</taxon>
    </lineage>
</organism>
<dbReference type="AlphaFoldDB" id="A0A8H4AES1"/>
<evidence type="ECO:0000313" key="3">
    <source>
        <dbReference type="Proteomes" id="UP000439903"/>
    </source>
</evidence>
<feature type="compositionally biased region" description="Basic and acidic residues" evidence="1">
    <location>
        <begin position="89"/>
        <end position="102"/>
    </location>
</feature>
<name>A0A8H4AES1_GIGMA</name>
<feature type="compositionally biased region" description="Low complexity" evidence="1">
    <location>
        <begin position="103"/>
        <end position="112"/>
    </location>
</feature>
<reference evidence="2 3" key="1">
    <citation type="journal article" date="2019" name="Environ. Microbiol.">
        <title>At the nexus of three kingdoms: the genome of the mycorrhizal fungus Gigaspora margarita provides insights into plant, endobacterial and fungal interactions.</title>
        <authorList>
            <person name="Venice F."/>
            <person name="Ghignone S."/>
            <person name="Salvioli di Fossalunga A."/>
            <person name="Amselem J."/>
            <person name="Novero M."/>
            <person name="Xianan X."/>
            <person name="Sedzielewska Toro K."/>
            <person name="Morin E."/>
            <person name="Lipzen A."/>
            <person name="Grigoriev I.V."/>
            <person name="Henrissat B."/>
            <person name="Martin F.M."/>
            <person name="Bonfante P."/>
        </authorList>
    </citation>
    <scope>NUCLEOTIDE SEQUENCE [LARGE SCALE GENOMIC DNA]</scope>
    <source>
        <strain evidence="2 3">BEG34</strain>
    </source>
</reference>